<dbReference type="AlphaFoldDB" id="A0AAV7QIH1"/>
<evidence type="ECO:0000313" key="1">
    <source>
        <dbReference type="EMBL" id="KAJ1139524.1"/>
    </source>
</evidence>
<evidence type="ECO:0000313" key="2">
    <source>
        <dbReference type="Proteomes" id="UP001066276"/>
    </source>
</evidence>
<accession>A0AAV7QIH1</accession>
<dbReference type="Proteomes" id="UP001066276">
    <property type="component" value="Chromosome 6"/>
</dbReference>
<protein>
    <recommendedName>
        <fullName evidence="3">MHC class I antigen</fullName>
    </recommendedName>
</protein>
<name>A0AAV7QIH1_PLEWA</name>
<dbReference type="EMBL" id="JANPWB010000010">
    <property type="protein sequence ID" value="KAJ1139524.1"/>
    <property type="molecule type" value="Genomic_DNA"/>
</dbReference>
<keyword evidence="2" id="KW-1185">Reference proteome</keyword>
<organism evidence="1 2">
    <name type="scientific">Pleurodeles waltl</name>
    <name type="common">Iberian ribbed newt</name>
    <dbReference type="NCBI Taxonomy" id="8319"/>
    <lineage>
        <taxon>Eukaryota</taxon>
        <taxon>Metazoa</taxon>
        <taxon>Chordata</taxon>
        <taxon>Craniata</taxon>
        <taxon>Vertebrata</taxon>
        <taxon>Euteleostomi</taxon>
        <taxon>Amphibia</taxon>
        <taxon>Batrachia</taxon>
        <taxon>Caudata</taxon>
        <taxon>Salamandroidea</taxon>
        <taxon>Salamandridae</taxon>
        <taxon>Pleurodelinae</taxon>
        <taxon>Pleurodeles</taxon>
    </lineage>
</organism>
<reference evidence="1" key="1">
    <citation type="journal article" date="2022" name="bioRxiv">
        <title>Sequencing and chromosome-scale assembly of the giantPleurodeles waltlgenome.</title>
        <authorList>
            <person name="Brown T."/>
            <person name="Elewa A."/>
            <person name="Iarovenko S."/>
            <person name="Subramanian E."/>
            <person name="Araus A.J."/>
            <person name="Petzold A."/>
            <person name="Susuki M."/>
            <person name="Suzuki K.-i.T."/>
            <person name="Hayashi T."/>
            <person name="Toyoda A."/>
            <person name="Oliveira C."/>
            <person name="Osipova E."/>
            <person name="Leigh N.D."/>
            <person name="Simon A."/>
            <person name="Yun M.H."/>
        </authorList>
    </citation>
    <scope>NUCLEOTIDE SEQUENCE</scope>
    <source>
        <strain evidence="1">20211129_DDA</strain>
        <tissue evidence="1">Liver</tissue>
    </source>
</reference>
<gene>
    <name evidence="1" type="ORF">NDU88_005895</name>
</gene>
<proteinExistence type="predicted"/>
<sequence length="72" mass="8725">MYAWSLGCDVAYTYEEVLASLESYDASDQTVLSKRKWEEEMMNDKDLQMVRKYIIDGWRCERSLRYELRLKD</sequence>
<evidence type="ECO:0008006" key="3">
    <source>
        <dbReference type="Google" id="ProtNLM"/>
    </source>
</evidence>
<comment type="caution">
    <text evidence="1">The sequence shown here is derived from an EMBL/GenBank/DDBJ whole genome shotgun (WGS) entry which is preliminary data.</text>
</comment>